<evidence type="ECO:0000313" key="10">
    <source>
        <dbReference type="Proteomes" id="UP001465755"/>
    </source>
</evidence>
<feature type="domain" description="RING-type" evidence="8">
    <location>
        <begin position="432"/>
        <end position="467"/>
    </location>
</feature>
<feature type="compositionally biased region" description="Low complexity" evidence="5">
    <location>
        <begin position="340"/>
        <end position="358"/>
    </location>
</feature>
<evidence type="ECO:0000256" key="5">
    <source>
        <dbReference type="SAM" id="MobiDB-lite"/>
    </source>
</evidence>
<dbReference type="GO" id="GO:0051726">
    <property type="term" value="P:regulation of cell cycle"/>
    <property type="evidence" value="ECO:0007669"/>
    <property type="project" value="TreeGrafter"/>
</dbReference>
<dbReference type="InterPro" id="IPR001841">
    <property type="entry name" value="Znf_RING"/>
</dbReference>
<dbReference type="FunFam" id="1.10.1170.10:FF:000002">
    <property type="entry name" value="Baculoviral IAP repeat containing 7"/>
    <property type="match status" value="1"/>
</dbReference>
<dbReference type="PROSITE" id="PS50089">
    <property type="entry name" value="ZF_RING_2"/>
    <property type="match status" value="1"/>
</dbReference>
<dbReference type="GO" id="GO:0031398">
    <property type="term" value="P:positive regulation of protein ubiquitination"/>
    <property type="evidence" value="ECO:0007669"/>
    <property type="project" value="TreeGrafter"/>
</dbReference>
<comment type="caution">
    <text evidence="9">The sequence shown here is derived from an EMBL/GenBank/DDBJ whole genome shotgun (WGS) entry which is preliminary data.</text>
</comment>
<keyword evidence="6" id="KW-1133">Transmembrane helix</keyword>
<dbReference type="SMART" id="SM00184">
    <property type="entry name" value="RING"/>
    <property type="match status" value="1"/>
</dbReference>
<feature type="chain" id="PRO_5043844796" description="RING-type domain-containing protein" evidence="7">
    <location>
        <begin position="23"/>
        <end position="480"/>
    </location>
</feature>
<feature type="signal peptide" evidence="7">
    <location>
        <begin position="1"/>
        <end position="22"/>
    </location>
</feature>
<evidence type="ECO:0000256" key="6">
    <source>
        <dbReference type="SAM" id="Phobius"/>
    </source>
</evidence>
<dbReference type="AlphaFoldDB" id="A0AAW1NYH1"/>
<keyword evidence="3" id="KW-0862">Zinc</keyword>
<dbReference type="EMBL" id="JALJOQ010000109">
    <property type="protein sequence ID" value="KAK9797097.1"/>
    <property type="molecule type" value="Genomic_DNA"/>
</dbReference>
<dbReference type="Pfam" id="PF23106">
    <property type="entry name" value="EGF_Teneurin"/>
    <property type="match status" value="1"/>
</dbReference>
<dbReference type="Pfam" id="PF13920">
    <property type="entry name" value="zf-C3HC4_3"/>
    <property type="match status" value="1"/>
</dbReference>
<keyword evidence="7" id="KW-0732">Signal</keyword>
<keyword evidence="6" id="KW-0812">Transmembrane</keyword>
<keyword evidence="2 4" id="KW-0863">Zinc-finger</keyword>
<accession>A0AAW1NYH1</accession>
<keyword evidence="1" id="KW-0479">Metal-binding</keyword>
<name>A0AAW1NYH1_9CHLO</name>
<dbReference type="Proteomes" id="UP001465755">
    <property type="component" value="Unassembled WGS sequence"/>
</dbReference>
<reference evidence="9 10" key="1">
    <citation type="journal article" date="2024" name="Nat. Commun.">
        <title>Phylogenomics reveals the evolutionary origins of lichenization in chlorophyte algae.</title>
        <authorList>
            <person name="Puginier C."/>
            <person name="Libourel C."/>
            <person name="Otte J."/>
            <person name="Skaloud P."/>
            <person name="Haon M."/>
            <person name="Grisel S."/>
            <person name="Petersen M."/>
            <person name="Berrin J.G."/>
            <person name="Delaux P.M."/>
            <person name="Dal Grande F."/>
            <person name="Keller J."/>
        </authorList>
    </citation>
    <scope>NUCLEOTIDE SEQUENCE [LARGE SCALE GENOMIC DNA]</scope>
    <source>
        <strain evidence="9 10">SAG 2036</strain>
    </source>
</reference>
<dbReference type="GO" id="GO:0061630">
    <property type="term" value="F:ubiquitin protein ligase activity"/>
    <property type="evidence" value="ECO:0007669"/>
    <property type="project" value="TreeGrafter"/>
</dbReference>
<protein>
    <recommendedName>
        <fullName evidence="8">RING-type domain-containing protein</fullName>
    </recommendedName>
</protein>
<dbReference type="GO" id="GO:0005634">
    <property type="term" value="C:nucleus"/>
    <property type="evidence" value="ECO:0007669"/>
    <property type="project" value="TreeGrafter"/>
</dbReference>
<dbReference type="GO" id="GO:0008270">
    <property type="term" value="F:zinc ion binding"/>
    <property type="evidence" value="ECO:0007669"/>
    <property type="project" value="UniProtKB-KW"/>
</dbReference>
<dbReference type="Gene3D" id="2.10.25.10">
    <property type="entry name" value="Laminin"/>
    <property type="match status" value="1"/>
</dbReference>
<sequence length="480" mass="50927">MTLVINFCLVLAVALSLQACHCVLEHPLLQPVQRLPDSLSLESVLQNGSSVSSPIRLKGDQPSSELSLCDCEYAVGPPGGLSCEREGWFISNFERQGSWEGGMGWVPVSKAICCRPCLPESLPESVSNALEAEEKPLAVCCTPSLLLSTGSAWQLERCECEWSPNINCGEKGSGRLLAGFFTGRGVCVMGACECRAGWKGADCSLQVGGHRGLSGTIIALIVVCSAVGFVTLLTTINAFIRCVSERGAEEERDEEEGTGVNAPLLLRIAEDDEGSVGSDDTSDWGDRSDVELEGPAGEGQQRREPLGGGEYSEDPAPPADGLRSAGAQEAASGGRDSAGEQSPQQEPQQEQEQEQAARQPREAVPAAAASVGEIEVMPTGEDEQLDQQARDDSPRQGFNVEGPQLGTPDSKGKDGVEPWGGGLTGVALSADCSVCMNRPVQVVVIPCGHACMCRRCSRRLARCPVCRREVARRQRLFIGG</sequence>
<dbReference type="InterPro" id="IPR050784">
    <property type="entry name" value="IAP"/>
</dbReference>
<feature type="region of interest" description="Disordered" evidence="5">
    <location>
        <begin position="247"/>
        <end position="418"/>
    </location>
</feature>
<evidence type="ECO:0000256" key="1">
    <source>
        <dbReference type="ARBA" id="ARBA00022723"/>
    </source>
</evidence>
<evidence type="ECO:0000256" key="4">
    <source>
        <dbReference type="PROSITE-ProRule" id="PRU00175"/>
    </source>
</evidence>
<keyword evidence="10" id="KW-1185">Reference proteome</keyword>
<dbReference type="GO" id="GO:0043027">
    <property type="term" value="F:cysteine-type endopeptidase inhibitor activity involved in apoptotic process"/>
    <property type="evidence" value="ECO:0007669"/>
    <property type="project" value="TreeGrafter"/>
</dbReference>
<dbReference type="PANTHER" id="PTHR10044">
    <property type="entry name" value="INHIBITOR OF APOPTOSIS"/>
    <property type="match status" value="1"/>
</dbReference>
<feature type="transmembrane region" description="Helical" evidence="6">
    <location>
        <begin position="217"/>
        <end position="240"/>
    </location>
</feature>
<proteinExistence type="predicted"/>
<dbReference type="SUPFAM" id="SSF57850">
    <property type="entry name" value="RING/U-box"/>
    <property type="match status" value="1"/>
</dbReference>
<evidence type="ECO:0000259" key="8">
    <source>
        <dbReference type="PROSITE" id="PS50089"/>
    </source>
</evidence>
<dbReference type="GO" id="GO:0005737">
    <property type="term" value="C:cytoplasm"/>
    <property type="evidence" value="ECO:0007669"/>
    <property type="project" value="TreeGrafter"/>
</dbReference>
<dbReference type="Gene3D" id="3.30.40.10">
    <property type="entry name" value="Zinc/RING finger domain, C3HC4 (zinc finger)"/>
    <property type="match status" value="1"/>
</dbReference>
<evidence type="ECO:0000313" key="9">
    <source>
        <dbReference type="EMBL" id="KAK9797097.1"/>
    </source>
</evidence>
<keyword evidence="6" id="KW-0472">Membrane</keyword>
<evidence type="ECO:0000256" key="7">
    <source>
        <dbReference type="SAM" id="SignalP"/>
    </source>
</evidence>
<dbReference type="InterPro" id="IPR013083">
    <property type="entry name" value="Znf_RING/FYVE/PHD"/>
</dbReference>
<evidence type="ECO:0000256" key="2">
    <source>
        <dbReference type="ARBA" id="ARBA00022771"/>
    </source>
</evidence>
<dbReference type="PANTHER" id="PTHR10044:SF139">
    <property type="entry name" value="DEATH-ASSOCIATED INHIBITOR OF APOPTOSIS 2"/>
    <property type="match status" value="1"/>
</dbReference>
<organism evidence="9 10">
    <name type="scientific">Symbiochloris irregularis</name>
    <dbReference type="NCBI Taxonomy" id="706552"/>
    <lineage>
        <taxon>Eukaryota</taxon>
        <taxon>Viridiplantae</taxon>
        <taxon>Chlorophyta</taxon>
        <taxon>core chlorophytes</taxon>
        <taxon>Trebouxiophyceae</taxon>
        <taxon>Trebouxiales</taxon>
        <taxon>Trebouxiaceae</taxon>
        <taxon>Symbiochloris</taxon>
    </lineage>
</organism>
<evidence type="ECO:0000256" key="3">
    <source>
        <dbReference type="ARBA" id="ARBA00022833"/>
    </source>
</evidence>
<gene>
    <name evidence="9" type="ORF">WJX73_009962</name>
</gene>